<dbReference type="eggNOG" id="ENOG502RCDZ">
    <property type="taxonomic scope" value="Eukaryota"/>
</dbReference>
<proteinExistence type="predicted"/>
<dbReference type="AlphaFoldDB" id="A0A0D1BUT7"/>
<dbReference type="KEGG" id="uma:UMAG_12331"/>
<feature type="region of interest" description="Disordered" evidence="1">
    <location>
        <begin position="1"/>
        <end position="30"/>
    </location>
</feature>
<evidence type="ECO:0000313" key="3">
    <source>
        <dbReference type="Proteomes" id="UP000000561"/>
    </source>
</evidence>
<dbReference type="GeneID" id="23568076"/>
<sequence>MSSPPPAQAGESPVSSSLSPPSPAPAQPERALFSSVEALQRQIGEILATLRAQAPPPAPPRPAFPAAALAQPSAGNTVSSSPALGLPGESSFSVTRCFPWVSPDVATLVQRDQLKPEHLVKLRNLYSKVSKEPSRSFGLTLEAGQLTLLPDSADTGTSFFVKAIPNIAALTQVWLVYTAIRVESTRDFTLNSALLSHLEHLIECDHLYSWKAVTDYHLAICRQRFGRATAADWSSDDSRISARLLQPYLKTSIAAALRADSSSSRPSCSSSRRAGRAVRSSAECHSDACMKFNAGQHCRGCSRQHARIHCQGRHPMAQCPSLVSAAI</sequence>
<accession>A0A0D1BUT7</accession>
<evidence type="ECO:0000256" key="1">
    <source>
        <dbReference type="SAM" id="MobiDB-lite"/>
    </source>
</evidence>
<dbReference type="STRING" id="237631.A0A0D1BUT7"/>
<gene>
    <name evidence="2" type="ORF">UMAG_12331</name>
</gene>
<dbReference type="Proteomes" id="UP000000561">
    <property type="component" value="Chromosome 22"/>
</dbReference>
<organism evidence="2 3">
    <name type="scientific">Mycosarcoma maydis</name>
    <name type="common">Corn smut fungus</name>
    <name type="synonym">Ustilago maydis</name>
    <dbReference type="NCBI Taxonomy" id="5270"/>
    <lineage>
        <taxon>Eukaryota</taxon>
        <taxon>Fungi</taxon>
        <taxon>Dikarya</taxon>
        <taxon>Basidiomycota</taxon>
        <taxon>Ustilaginomycotina</taxon>
        <taxon>Ustilaginomycetes</taxon>
        <taxon>Ustilaginales</taxon>
        <taxon>Ustilaginaceae</taxon>
        <taxon>Mycosarcoma</taxon>
    </lineage>
</organism>
<evidence type="ECO:0000313" key="2">
    <source>
        <dbReference type="EMBL" id="KIS65877.1"/>
    </source>
</evidence>
<reference evidence="2 3" key="1">
    <citation type="journal article" date="2006" name="Nature">
        <title>Insights from the genome of the biotrophic fungal plant pathogen Ustilago maydis.</title>
        <authorList>
            <person name="Kamper J."/>
            <person name="Kahmann R."/>
            <person name="Bolker M."/>
            <person name="Ma L.J."/>
            <person name="Brefort T."/>
            <person name="Saville B.J."/>
            <person name="Banuett F."/>
            <person name="Kronstad J.W."/>
            <person name="Gold S.E."/>
            <person name="Muller O."/>
            <person name="Perlin M.H."/>
            <person name="Wosten H.A."/>
            <person name="de Vries R."/>
            <person name="Ruiz-Herrera J."/>
            <person name="Reynaga-Pena C.G."/>
            <person name="Snetselaar K."/>
            <person name="McCann M."/>
            <person name="Perez-Martin J."/>
            <person name="Feldbrugge M."/>
            <person name="Basse C.W."/>
            <person name="Steinberg G."/>
            <person name="Ibeas J.I."/>
            <person name="Holloman W."/>
            <person name="Guzman P."/>
            <person name="Farman M."/>
            <person name="Stajich J.E."/>
            <person name="Sentandreu R."/>
            <person name="Gonzalez-Prieto J.M."/>
            <person name="Kennell J.C."/>
            <person name="Molina L."/>
            <person name="Schirawski J."/>
            <person name="Mendoza-Mendoza A."/>
            <person name="Greilinger D."/>
            <person name="Munch K."/>
            <person name="Rossel N."/>
            <person name="Scherer M."/>
            <person name="Vranes M."/>
            <person name="Ladendorf O."/>
            <person name="Vincon V."/>
            <person name="Fuchs U."/>
            <person name="Sandrock B."/>
            <person name="Meng S."/>
            <person name="Ho E.C."/>
            <person name="Cahill M.J."/>
            <person name="Boyce K.J."/>
            <person name="Klose J."/>
            <person name="Klosterman S.J."/>
            <person name="Deelstra H.J."/>
            <person name="Ortiz-Castellanos L."/>
            <person name="Li W."/>
            <person name="Sanchez-Alonso P."/>
            <person name="Schreier P.H."/>
            <person name="Hauser-Hahn I."/>
            <person name="Vaupel M."/>
            <person name="Koopmann E."/>
            <person name="Friedrich G."/>
            <person name="Voss H."/>
            <person name="Schluter T."/>
            <person name="Margolis J."/>
            <person name="Platt D."/>
            <person name="Swimmer C."/>
            <person name="Gnirke A."/>
            <person name="Chen F."/>
            <person name="Vysotskaia V."/>
            <person name="Mannhaupt G."/>
            <person name="Guldener U."/>
            <person name="Munsterkotter M."/>
            <person name="Haase D."/>
            <person name="Oesterheld M."/>
            <person name="Mewes H.W."/>
            <person name="Mauceli E.W."/>
            <person name="DeCaprio D."/>
            <person name="Wade C.M."/>
            <person name="Butler J."/>
            <person name="Young S."/>
            <person name="Jaffe D.B."/>
            <person name="Calvo S."/>
            <person name="Nusbaum C."/>
            <person name="Galagan J."/>
            <person name="Birren B.W."/>
        </authorList>
    </citation>
    <scope>NUCLEOTIDE SEQUENCE [LARGE SCALE GENOMIC DNA]</scope>
    <source>
        <strain evidence="3">DSM 14603 / FGSC 9021 / UM521</strain>
    </source>
</reference>
<keyword evidence="3" id="KW-1185">Reference proteome</keyword>
<dbReference type="VEuPathDB" id="FungiDB:UMAG_12331"/>
<name>A0A0D1BUT7_MYCMD</name>
<dbReference type="EMBL" id="CM003161">
    <property type="protein sequence ID" value="KIS65877.1"/>
    <property type="molecule type" value="Genomic_DNA"/>
</dbReference>
<dbReference type="InParanoid" id="A0A0D1BUT7"/>
<dbReference type="RefSeq" id="XP_011392648.1">
    <property type="nucleotide sequence ID" value="XM_011394346.1"/>
</dbReference>
<protein>
    <submittedName>
        <fullName evidence="2">Uncharacterized protein</fullName>
    </submittedName>
</protein>
<dbReference type="OrthoDB" id="2556633at2759"/>